<dbReference type="EMBL" id="FN648796">
    <property type="protein sequence ID" value="CBJ27201.1"/>
    <property type="molecule type" value="Genomic_DNA"/>
</dbReference>
<feature type="compositionally biased region" description="Pro residues" evidence="4">
    <location>
        <begin position="852"/>
        <end position="863"/>
    </location>
</feature>
<dbReference type="InterPro" id="IPR032675">
    <property type="entry name" value="LRR_dom_sf"/>
</dbReference>
<dbReference type="AlphaFoldDB" id="D7G4V8"/>
<accession>D7G4V8</accession>
<feature type="compositionally biased region" description="Polar residues" evidence="4">
    <location>
        <begin position="934"/>
        <end position="961"/>
    </location>
</feature>
<dbReference type="InParanoid" id="D7G4V8"/>
<dbReference type="Pfam" id="PF14580">
    <property type="entry name" value="LRR_9"/>
    <property type="match status" value="1"/>
</dbReference>
<keyword evidence="2" id="KW-0677">Repeat</keyword>
<feature type="compositionally biased region" description="Pro residues" evidence="4">
    <location>
        <begin position="598"/>
        <end position="614"/>
    </location>
</feature>
<dbReference type="Proteomes" id="UP000002630">
    <property type="component" value="Linkage Group LG08"/>
</dbReference>
<dbReference type="STRING" id="2880.D7G4V8"/>
<keyword evidence="6" id="KW-1185">Reference proteome</keyword>
<dbReference type="SMART" id="SM00365">
    <property type="entry name" value="LRR_SD22"/>
    <property type="match status" value="3"/>
</dbReference>
<feature type="compositionally biased region" description="Basic and acidic residues" evidence="4">
    <location>
        <begin position="887"/>
        <end position="900"/>
    </location>
</feature>
<name>D7G4V8_ECTSI</name>
<evidence type="ECO:0000313" key="6">
    <source>
        <dbReference type="Proteomes" id="UP000002630"/>
    </source>
</evidence>
<evidence type="ECO:0000256" key="3">
    <source>
        <dbReference type="SAM" id="Coils"/>
    </source>
</evidence>
<feature type="region of interest" description="Disordered" evidence="4">
    <location>
        <begin position="912"/>
        <end position="961"/>
    </location>
</feature>
<keyword evidence="3" id="KW-0175">Coiled coil</keyword>
<dbReference type="Gene3D" id="3.80.10.10">
    <property type="entry name" value="Ribonuclease Inhibitor"/>
    <property type="match status" value="3"/>
</dbReference>
<dbReference type="PROSITE" id="PS51450">
    <property type="entry name" value="LRR"/>
    <property type="match status" value="4"/>
</dbReference>
<evidence type="ECO:0000256" key="4">
    <source>
        <dbReference type="SAM" id="MobiDB-lite"/>
    </source>
</evidence>
<evidence type="ECO:0000256" key="1">
    <source>
        <dbReference type="ARBA" id="ARBA00022614"/>
    </source>
</evidence>
<sequence>MRLPEGNDNVICGTSAVGGDAKGHGVGMSLQEQQDAGSTSATLSKAATQLLEGGVDDAGVMGVGGENGVLLPGPEGGVEVREFQGGVLLVRRSEDAKKRSPERLNLHRRWLTSCPIIQGDNRLRLLNYQNNLITKITNLANLPNLIFIDLYNNVIDTLEGPLSTMTALRVMMVGKNKIQKISNLHSLRKLDVLDLHSNSIQTMVGLDGLQDLRVLNLAGNQIKVVENVSCLTALTELNLRRNNVEKPPTQQTFRSLMELSLYGNPVAGQNGLGSSYRSYILQHLPNLHHLDLKRVTDHGQSISHQGSDGNLAPPTTRTASADDARESRGGGNNGRSRTAFHEAMGNSGKGSRKPSGTSRTGGNGVSTSGTNRNERSNDGFPVLLGQGSADTQSRAEHHPGSSLSSPQQQHRHQHHHSRGGDDPRGLHRAGPVMSAPAPDKGAIGSDGRVRGGAWEQLSQQTMAAGECAITGGDSSTRAARKEVVLAVGNGMSRAAEAREAVALKRAKTDRDEREKTALKERREAIEAARECWERRGGGSITSRARHRSSRDSTSTGKDNTSRKTSAHVKPPPASSPSCSAPTGPNPADSSNTGGGAVPPRPEPPPPSPRSPTPPSRRTSSSANTGSEVAGVARTGGGVGGRRSGNAGRRGSISGGVGYFELEQRLRHNRMGVGDVAASGGGVPGGAGGITLKVYGDVWRWLGDGKVCSLREQVVEARFSLVHVTSVARKASTIAQTFPNLSCLQLLDNDIRSLRQLERLRPMLTNLTALHLGKNPVTRNASEAALRAWVKGQGPCVSLVSPGHGPASDGRSICTGDRRQYTQQQQQHCPLTNASASQQQYSPPSTPTTQATPPLPAAPTPHPPCGTGSNNAKPLGGSDVGVPSRNSNGHEKGCEKTTIRILERGEAGNTVIAARKDKQMQSNGDNKPGSGGIIEQSTRSASERQSGPTVRSQHTAVNESNNTAASAALVRVECTDRDPLVSTDAAFERLAEARSRAASSSWGAIALAGSSTASHLGDDPDGVNGMAWASSARGAKLACNGMVNF</sequence>
<feature type="region of interest" description="Disordered" evidence="4">
    <location>
        <begin position="799"/>
        <end position="900"/>
    </location>
</feature>
<feature type="region of interest" description="Disordered" evidence="4">
    <location>
        <begin position="535"/>
        <end position="654"/>
    </location>
</feature>
<feature type="compositionally biased region" description="Gly residues" evidence="4">
    <location>
        <begin position="633"/>
        <end position="642"/>
    </location>
</feature>
<dbReference type="SUPFAM" id="SSF52058">
    <property type="entry name" value="L domain-like"/>
    <property type="match status" value="1"/>
</dbReference>
<feature type="region of interest" description="Disordered" evidence="4">
    <location>
        <begin position="298"/>
        <end position="449"/>
    </location>
</feature>
<feature type="compositionally biased region" description="Low complexity" evidence="4">
    <location>
        <begin position="833"/>
        <end position="851"/>
    </location>
</feature>
<dbReference type="PANTHER" id="PTHR46652:SF3">
    <property type="entry name" value="LEUCINE-RICH REPEAT-CONTAINING PROTEIN 9"/>
    <property type="match status" value="1"/>
</dbReference>
<feature type="coiled-coil region" evidence="3">
    <location>
        <begin position="508"/>
        <end position="535"/>
    </location>
</feature>
<gene>
    <name evidence="5" type="ORF">Esi_0058_0113</name>
</gene>
<keyword evidence="1" id="KW-0433">Leucine-rich repeat</keyword>
<feature type="compositionally biased region" description="Polar residues" evidence="4">
    <location>
        <begin position="298"/>
        <end position="319"/>
    </location>
</feature>
<protein>
    <submittedName>
        <fullName evidence="5">Hypothetical leucine rich repeat protein</fullName>
    </submittedName>
</protein>
<proteinExistence type="predicted"/>
<dbReference type="eggNOG" id="KOG0531">
    <property type="taxonomic scope" value="Eukaryota"/>
</dbReference>
<dbReference type="OrthoDB" id="1939344at2759"/>
<dbReference type="PANTHER" id="PTHR46652">
    <property type="entry name" value="LEUCINE-RICH REPEAT AND IQ DOMAIN-CONTAINING PROTEIN 1-RELATED"/>
    <property type="match status" value="1"/>
</dbReference>
<dbReference type="InterPro" id="IPR001611">
    <property type="entry name" value="Leu-rich_rpt"/>
</dbReference>
<evidence type="ECO:0000313" key="5">
    <source>
        <dbReference type="EMBL" id="CBJ27201.1"/>
    </source>
</evidence>
<dbReference type="InterPro" id="IPR050836">
    <property type="entry name" value="SDS22/Internalin_LRR"/>
</dbReference>
<organism evidence="5 6">
    <name type="scientific">Ectocarpus siliculosus</name>
    <name type="common">Brown alga</name>
    <name type="synonym">Conferva siliculosa</name>
    <dbReference type="NCBI Taxonomy" id="2880"/>
    <lineage>
        <taxon>Eukaryota</taxon>
        <taxon>Sar</taxon>
        <taxon>Stramenopiles</taxon>
        <taxon>Ochrophyta</taxon>
        <taxon>PX clade</taxon>
        <taxon>Phaeophyceae</taxon>
        <taxon>Ectocarpales</taxon>
        <taxon>Ectocarpaceae</taxon>
        <taxon>Ectocarpus</taxon>
    </lineage>
</organism>
<dbReference type="EMBL" id="FN649733">
    <property type="protein sequence ID" value="CBJ27201.1"/>
    <property type="molecule type" value="Genomic_DNA"/>
</dbReference>
<evidence type="ECO:0000256" key="2">
    <source>
        <dbReference type="ARBA" id="ARBA00022737"/>
    </source>
</evidence>
<reference evidence="5 6" key="1">
    <citation type="journal article" date="2010" name="Nature">
        <title>The Ectocarpus genome and the independent evolution of multicellularity in brown algae.</title>
        <authorList>
            <person name="Cock J.M."/>
            <person name="Sterck L."/>
            <person name="Rouze P."/>
            <person name="Scornet D."/>
            <person name="Allen A.E."/>
            <person name="Amoutzias G."/>
            <person name="Anthouard V."/>
            <person name="Artiguenave F."/>
            <person name="Aury J.M."/>
            <person name="Badger J.H."/>
            <person name="Beszteri B."/>
            <person name="Billiau K."/>
            <person name="Bonnet E."/>
            <person name="Bothwell J.H."/>
            <person name="Bowler C."/>
            <person name="Boyen C."/>
            <person name="Brownlee C."/>
            <person name="Carrano C.J."/>
            <person name="Charrier B."/>
            <person name="Cho G.Y."/>
            <person name="Coelho S.M."/>
            <person name="Collen J."/>
            <person name="Corre E."/>
            <person name="Da Silva C."/>
            <person name="Delage L."/>
            <person name="Delaroque N."/>
            <person name="Dittami S.M."/>
            <person name="Doulbeau S."/>
            <person name="Elias M."/>
            <person name="Farnham G."/>
            <person name="Gachon C.M."/>
            <person name="Gschloessl B."/>
            <person name="Heesch S."/>
            <person name="Jabbari K."/>
            <person name="Jubin C."/>
            <person name="Kawai H."/>
            <person name="Kimura K."/>
            <person name="Kloareg B."/>
            <person name="Kupper F.C."/>
            <person name="Lang D."/>
            <person name="Le Bail A."/>
            <person name="Leblanc C."/>
            <person name="Lerouge P."/>
            <person name="Lohr M."/>
            <person name="Lopez P.J."/>
            <person name="Martens C."/>
            <person name="Maumus F."/>
            <person name="Michel G."/>
            <person name="Miranda-Saavedra D."/>
            <person name="Morales J."/>
            <person name="Moreau H."/>
            <person name="Motomura T."/>
            <person name="Nagasato C."/>
            <person name="Napoli C.A."/>
            <person name="Nelson D.R."/>
            <person name="Nyvall-Collen P."/>
            <person name="Peters A.F."/>
            <person name="Pommier C."/>
            <person name="Potin P."/>
            <person name="Poulain J."/>
            <person name="Quesneville H."/>
            <person name="Read B."/>
            <person name="Rensing S.A."/>
            <person name="Ritter A."/>
            <person name="Rousvoal S."/>
            <person name="Samanta M."/>
            <person name="Samson G."/>
            <person name="Schroeder D.C."/>
            <person name="Segurens B."/>
            <person name="Strittmatter M."/>
            <person name="Tonon T."/>
            <person name="Tregear J.W."/>
            <person name="Valentin K."/>
            <person name="von Dassow P."/>
            <person name="Yamagishi T."/>
            <person name="Van de Peer Y."/>
            <person name="Wincker P."/>
        </authorList>
    </citation>
    <scope>NUCLEOTIDE SEQUENCE [LARGE SCALE GENOMIC DNA]</scope>
    <source>
        <strain evidence="6">Ec32 / CCAP1310/4</strain>
    </source>
</reference>